<accession>A0A8T0ILF4</accession>
<keyword evidence="1" id="KW-1133">Transmembrane helix</keyword>
<comment type="caution">
    <text evidence="2">The sequence shown here is derived from an EMBL/GenBank/DDBJ whole genome shotgun (WGS) entry which is preliminary data.</text>
</comment>
<keyword evidence="3" id="KW-1185">Reference proteome</keyword>
<dbReference type="EMBL" id="CM026423">
    <property type="protein sequence ID" value="KAG0584082.1"/>
    <property type="molecule type" value="Genomic_DNA"/>
</dbReference>
<evidence type="ECO:0000313" key="2">
    <source>
        <dbReference type="EMBL" id="KAG0584082.1"/>
    </source>
</evidence>
<organism evidence="2 3">
    <name type="scientific">Ceratodon purpureus</name>
    <name type="common">Fire moss</name>
    <name type="synonym">Dicranum purpureum</name>
    <dbReference type="NCBI Taxonomy" id="3225"/>
    <lineage>
        <taxon>Eukaryota</taxon>
        <taxon>Viridiplantae</taxon>
        <taxon>Streptophyta</taxon>
        <taxon>Embryophyta</taxon>
        <taxon>Bryophyta</taxon>
        <taxon>Bryophytina</taxon>
        <taxon>Bryopsida</taxon>
        <taxon>Dicranidae</taxon>
        <taxon>Pseudoditrichales</taxon>
        <taxon>Ditrichaceae</taxon>
        <taxon>Ceratodon</taxon>
    </lineage>
</organism>
<evidence type="ECO:0000313" key="3">
    <source>
        <dbReference type="Proteomes" id="UP000822688"/>
    </source>
</evidence>
<evidence type="ECO:0000256" key="1">
    <source>
        <dbReference type="SAM" id="Phobius"/>
    </source>
</evidence>
<gene>
    <name evidence="2" type="ORF">KC19_3G183500</name>
</gene>
<feature type="transmembrane region" description="Helical" evidence="1">
    <location>
        <begin position="58"/>
        <end position="77"/>
    </location>
</feature>
<protein>
    <recommendedName>
        <fullName evidence="4">Transmembrane protein</fullName>
    </recommendedName>
</protein>
<dbReference type="AlphaFoldDB" id="A0A8T0ILF4"/>
<name>A0A8T0ILF4_CERPU</name>
<dbReference type="Proteomes" id="UP000822688">
    <property type="component" value="Chromosome 3"/>
</dbReference>
<proteinExistence type="predicted"/>
<evidence type="ECO:0008006" key="4">
    <source>
        <dbReference type="Google" id="ProtNLM"/>
    </source>
</evidence>
<sequence length="82" mass="9137">MISSLQGNVLSMWVWCCFWERGRGRLLLIGLLGNAAVDVRVLMSEIRWVCDSRGEVGVLYFGTAFVGIQLLVGVFQLQCSVI</sequence>
<keyword evidence="1" id="KW-0812">Transmembrane</keyword>
<keyword evidence="1" id="KW-0472">Membrane</keyword>
<reference evidence="2" key="1">
    <citation type="submission" date="2020-06" db="EMBL/GenBank/DDBJ databases">
        <title>WGS assembly of Ceratodon purpureus strain R40.</title>
        <authorList>
            <person name="Carey S.B."/>
            <person name="Jenkins J."/>
            <person name="Shu S."/>
            <person name="Lovell J.T."/>
            <person name="Sreedasyam A."/>
            <person name="Maumus F."/>
            <person name="Tiley G.P."/>
            <person name="Fernandez-Pozo N."/>
            <person name="Barry K."/>
            <person name="Chen C."/>
            <person name="Wang M."/>
            <person name="Lipzen A."/>
            <person name="Daum C."/>
            <person name="Saski C.A."/>
            <person name="Payton A.C."/>
            <person name="Mcbreen J.C."/>
            <person name="Conrad R.E."/>
            <person name="Kollar L.M."/>
            <person name="Olsson S."/>
            <person name="Huttunen S."/>
            <person name="Landis J.B."/>
            <person name="Wickett N.J."/>
            <person name="Johnson M.G."/>
            <person name="Rensing S.A."/>
            <person name="Grimwood J."/>
            <person name="Schmutz J."/>
            <person name="Mcdaniel S.F."/>
        </authorList>
    </citation>
    <scope>NUCLEOTIDE SEQUENCE</scope>
    <source>
        <strain evidence="2">R40</strain>
    </source>
</reference>